<feature type="region of interest" description="Disordered" evidence="1">
    <location>
        <begin position="1"/>
        <end position="109"/>
    </location>
</feature>
<evidence type="ECO:0000313" key="3">
    <source>
        <dbReference type="Proteomes" id="UP001199106"/>
    </source>
</evidence>
<proteinExistence type="predicted"/>
<gene>
    <name evidence="2" type="ORF">G6011_03405</name>
</gene>
<organism evidence="2 3">
    <name type="scientific">Alternaria panax</name>
    <dbReference type="NCBI Taxonomy" id="48097"/>
    <lineage>
        <taxon>Eukaryota</taxon>
        <taxon>Fungi</taxon>
        <taxon>Dikarya</taxon>
        <taxon>Ascomycota</taxon>
        <taxon>Pezizomycotina</taxon>
        <taxon>Dothideomycetes</taxon>
        <taxon>Pleosporomycetidae</taxon>
        <taxon>Pleosporales</taxon>
        <taxon>Pleosporineae</taxon>
        <taxon>Pleosporaceae</taxon>
        <taxon>Alternaria</taxon>
        <taxon>Alternaria sect. Panax</taxon>
    </lineage>
</organism>
<accession>A0AAD4IF49</accession>
<evidence type="ECO:0000313" key="2">
    <source>
        <dbReference type="EMBL" id="KAG9193370.1"/>
    </source>
</evidence>
<comment type="caution">
    <text evidence="2">The sequence shown here is derived from an EMBL/GenBank/DDBJ whole genome shotgun (WGS) entry which is preliminary data.</text>
</comment>
<dbReference type="AlphaFoldDB" id="A0AAD4IF49"/>
<dbReference type="EMBL" id="JAANER010000002">
    <property type="protein sequence ID" value="KAG9193370.1"/>
    <property type="molecule type" value="Genomic_DNA"/>
</dbReference>
<reference evidence="2" key="1">
    <citation type="submission" date="2021-07" db="EMBL/GenBank/DDBJ databases">
        <title>Genome Resource of American Ginseng Black Spot Pathogen Alternaria panax.</title>
        <authorList>
            <person name="Qiu C."/>
            <person name="Wang W."/>
            <person name="Liu Z."/>
        </authorList>
    </citation>
    <scope>NUCLEOTIDE SEQUENCE</scope>
    <source>
        <strain evidence="2">BNCC115425</strain>
    </source>
</reference>
<feature type="compositionally biased region" description="Polar residues" evidence="1">
    <location>
        <begin position="19"/>
        <end position="34"/>
    </location>
</feature>
<feature type="compositionally biased region" description="Basic and acidic residues" evidence="1">
    <location>
        <begin position="50"/>
        <end position="68"/>
    </location>
</feature>
<evidence type="ECO:0000256" key="1">
    <source>
        <dbReference type="SAM" id="MobiDB-lite"/>
    </source>
</evidence>
<keyword evidence="3" id="KW-1185">Reference proteome</keyword>
<protein>
    <submittedName>
        <fullName evidence="2">Uncharacterized protein</fullName>
    </submittedName>
</protein>
<dbReference type="Proteomes" id="UP001199106">
    <property type="component" value="Unassembled WGS sequence"/>
</dbReference>
<name>A0AAD4IF49_9PLEO</name>
<sequence length="167" mass="19096">MRRQFPSSGEGAFDDSNDRAQSLRATAWSRSFQHTPEVFERPRQSGHSRSVSEPRDSITSSNRRDDAPQKATTYPGCGDDVPQSAVTDPSYDYDAPRSTVDNPNHDDNVAERYSHIPEHIRQHPRFEEVAYAAEMIEKFEEQDPRAKSFEKLLEEIIEEINKDIGDL</sequence>